<dbReference type="Gene3D" id="3.40.50.300">
    <property type="entry name" value="P-loop containing nucleotide triphosphate hydrolases"/>
    <property type="match status" value="1"/>
</dbReference>
<dbReference type="SUPFAM" id="SSF52540">
    <property type="entry name" value="P-loop containing nucleoside triphosphate hydrolases"/>
    <property type="match status" value="1"/>
</dbReference>
<dbReference type="InterPro" id="IPR017871">
    <property type="entry name" value="ABC_transporter-like_CS"/>
</dbReference>
<dbReference type="PANTHER" id="PTHR43423">
    <property type="entry name" value="ABC TRANSPORTER I FAMILY MEMBER 17"/>
    <property type="match status" value="1"/>
</dbReference>
<sequence length="258" mass="29565">MSTESTNPILFTNPIMEVKNLSLSYGKRQILRNLHFQIPEKSITVFLGSSGCGKSTLLKSLNGLLLENKEASMEGEIFLSGENLTKQKEKRLEQIAMVFQNPSPFPFSIYKNMTYALEYYGIRNKVEQKKLILQKLKDVGLWEEISGDLHRSALSLSGGQAQRLCIARALCIEPKILLLDEPCSSLDRLSTLKIEELLQELKNRYSIIIVTHNLSEAKRIGDQILFFHEGELWERGTKEDFFAHPERPETKEFLEGEW</sequence>
<evidence type="ECO:0000313" key="5">
    <source>
        <dbReference type="EMBL" id="MBF1305138.1"/>
    </source>
</evidence>
<keyword evidence="3 5" id="KW-0067">ATP-binding</keyword>
<keyword evidence="2" id="KW-0547">Nucleotide-binding</keyword>
<feature type="domain" description="ABC transporter" evidence="4">
    <location>
        <begin position="16"/>
        <end position="254"/>
    </location>
</feature>
<dbReference type="GO" id="GO:0016020">
    <property type="term" value="C:membrane"/>
    <property type="evidence" value="ECO:0007669"/>
    <property type="project" value="InterPro"/>
</dbReference>
<evidence type="ECO:0000259" key="4">
    <source>
        <dbReference type="PROSITE" id="PS50893"/>
    </source>
</evidence>
<dbReference type="GO" id="GO:0016887">
    <property type="term" value="F:ATP hydrolysis activity"/>
    <property type="evidence" value="ECO:0007669"/>
    <property type="project" value="InterPro"/>
</dbReference>
<dbReference type="PANTHER" id="PTHR43423:SF1">
    <property type="entry name" value="ABC TRANSPORTER I FAMILY MEMBER 17"/>
    <property type="match status" value="1"/>
</dbReference>
<dbReference type="GO" id="GO:0005524">
    <property type="term" value="F:ATP binding"/>
    <property type="evidence" value="ECO:0007669"/>
    <property type="project" value="UniProtKB-KW"/>
</dbReference>
<protein>
    <submittedName>
        <fullName evidence="5">ATP-binding cassette domain-containing protein</fullName>
    </submittedName>
</protein>
<proteinExistence type="predicted"/>
<evidence type="ECO:0000313" key="6">
    <source>
        <dbReference type="Proteomes" id="UP000780721"/>
    </source>
</evidence>
<dbReference type="InterPro" id="IPR005670">
    <property type="entry name" value="PstB-like"/>
</dbReference>
<dbReference type="EMBL" id="JABZRB010000104">
    <property type="protein sequence ID" value="MBF1305138.1"/>
    <property type="molecule type" value="Genomic_DNA"/>
</dbReference>
<dbReference type="Proteomes" id="UP000780721">
    <property type="component" value="Unassembled WGS sequence"/>
</dbReference>
<dbReference type="InterPro" id="IPR027417">
    <property type="entry name" value="P-loop_NTPase"/>
</dbReference>
<organism evidence="5 6">
    <name type="scientific">Oribacterium sinus</name>
    <dbReference type="NCBI Taxonomy" id="237576"/>
    <lineage>
        <taxon>Bacteria</taxon>
        <taxon>Bacillati</taxon>
        <taxon>Bacillota</taxon>
        <taxon>Clostridia</taxon>
        <taxon>Lachnospirales</taxon>
        <taxon>Lachnospiraceae</taxon>
        <taxon>Oribacterium</taxon>
    </lineage>
</organism>
<comment type="caution">
    <text evidence="5">The sequence shown here is derived from an EMBL/GenBank/DDBJ whole genome shotgun (WGS) entry which is preliminary data.</text>
</comment>
<dbReference type="SMART" id="SM00382">
    <property type="entry name" value="AAA"/>
    <property type="match status" value="1"/>
</dbReference>
<dbReference type="GO" id="GO:0035435">
    <property type="term" value="P:phosphate ion transmembrane transport"/>
    <property type="evidence" value="ECO:0007669"/>
    <property type="project" value="InterPro"/>
</dbReference>
<dbReference type="InterPro" id="IPR003439">
    <property type="entry name" value="ABC_transporter-like_ATP-bd"/>
</dbReference>
<dbReference type="PROSITE" id="PS00211">
    <property type="entry name" value="ABC_TRANSPORTER_1"/>
    <property type="match status" value="1"/>
</dbReference>
<accession>A0A930H4C7</accession>
<keyword evidence="1" id="KW-0813">Transport</keyword>
<dbReference type="InterPro" id="IPR003593">
    <property type="entry name" value="AAA+_ATPase"/>
</dbReference>
<evidence type="ECO:0000256" key="3">
    <source>
        <dbReference type="ARBA" id="ARBA00022840"/>
    </source>
</evidence>
<dbReference type="CDD" id="cd03260">
    <property type="entry name" value="ABC_PstB_phosphate_transporter"/>
    <property type="match status" value="1"/>
</dbReference>
<evidence type="ECO:0000256" key="1">
    <source>
        <dbReference type="ARBA" id="ARBA00022448"/>
    </source>
</evidence>
<dbReference type="Pfam" id="PF00005">
    <property type="entry name" value="ABC_tran"/>
    <property type="match status" value="1"/>
</dbReference>
<gene>
    <name evidence="5" type="ORF">HXM91_04705</name>
</gene>
<dbReference type="GO" id="GO:0005315">
    <property type="term" value="F:phosphate transmembrane transporter activity"/>
    <property type="evidence" value="ECO:0007669"/>
    <property type="project" value="InterPro"/>
</dbReference>
<dbReference type="AlphaFoldDB" id="A0A930H4C7"/>
<reference evidence="5" key="1">
    <citation type="submission" date="2020-04" db="EMBL/GenBank/DDBJ databases">
        <title>Deep metagenomics examines the oral microbiome during advanced dental caries in children, revealing novel taxa and co-occurrences with host molecules.</title>
        <authorList>
            <person name="Baker J.L."/>
            <person name="Morton J.T."/>
            <person name="Dinis M."/>
            <person name="Alvarez R."/>
            <person name="Tran N.C."/>
            <person name="Knight R."/>
            <person name="Edlund A."/>
        </authorList>
    </citation>
    <scope>NUCLEOTIDE SEQUENCE</scope>
    <source>
        <strain evidence="5">JCVI_48_bin.5</strain>
    </source>
</reference>
<evidence type="ECO:0000256" key="2">
    <source>
        <dbReference type="ARBA" id="ARBA00022741"/>
    </source>
</evidence>
<name>A0A930H4C7_9FIRM</name>
<dbReference type="PROSITE" id="PS50893">
    <property type="entry name" value="ABC_TRANSPORTER_2"/>
    <property type="match status" value="1"/>
</dbReference>